<dbReference type="EMBL" id="SDMQ01000011">
    <property type="protein sequence ID" value="TBT83474.1"/>
    <property type="molecule type" value="Genomic_DNA"/>
</dbReference>
<dbReference type="AlphaFoldDB" id="A0A4Q9KBT8"/>
<proteinExistence type="predicted"/>
<keyword evidence="1" id="KW-0472">Membrane</keyword>
<dbReference type="Proteomes" id="UP000292373">
    <property type="component" value="Unassembled WGS sequence"/>
</dbReference>
<feature type="transmembrane region" description="Helical" evidence="1">
    <location>
        <begin position="52"/>
        <end position="73"/>
    </location>
</feature>
<reference evidence="2 3" key="1">
    <citation type="submission" date="2019-01" db="EMBL/GenBank/DDBJ databases">
        <title>Lactibacter flavus gen. nov., sp. nov., a novel bacterium of the family Propionibacteriaceae isolated from raw milk and dairy products.</title>
        <authorList>
            <person name="Huptas C."/>
            <person name="Wenning M."/>
            <person name="Breitenwieser F."/>
            <person name="Doll E."/>
            <person name="Von Neubeck M."/>
            <person name="Busse H.-J."/>
            <person name="Scherer S."/>
        </authorList>
    </citation>
    <scope>NUCLEOTIDE SEQUENCE [LARGE SCALE GENOMIC DNA]</scope>
    <source>
        <strain evidence="2 3">KCTC 33808</strain>
    </source>
</reference>
<protein>
    <submittedName>
        <fullName evidence="2">Uncharacterized protein</fullName>
    </submittedName>
</protein>
<keyword evidence="1" id="KW-0812">Transmembrane</keyword>
<dbReference type="RefSeq" id="WP_131168870.1">
    <property type="nucleotide sequence ID" value="NZ_SDMQ01000011.1"/>
</dbReference>
<dbReference type="OrthoDB" id="9977871at2"/>
<evidence type="ECO:0000313" key="2">
    <source>
        <dbReference type="EMBL" id="TBT83474.1"/>
    </source>
</evidence>
<comment type="caution">
    <text evidence="2">The sequence shown here is derived from an EMBL/GenBank/DDBJ whole genome shotgun (WGS) entry which is preliminary data.</text>
</comment>
<gene>
    <name evidence="2" type="ORF">ET989_10920</name>
</gene>
<evidence type="ECO:0000256" key="1">
    <source>
        <dbReference type="SAM" id="Phobius"/>
    </source>
</evidence>
<name>A0A4Q9KBT8_9ACTN</name>
<organism evidence="2 3">
    <name type="scientific">Propioniciclava sinopodophylli</name>
    <dbReference type="NCBI Taxonomy" id="1837344"/>
    <lineage>
        <taxon>Bacteria</taxon>
        <taxon>Bacillati</taxon>
        <taxon>Actinomycetota</taxon>
        <taxon>Actinomycetes</taxon>
        <taxon>Propionibacteriales</taxon>
        <taxon>Propionibacteriaceae</taxon>
        <taxon>Propioniciclava</taxon>
    </lineage>
</organism>
<keyword evidence="3" id="KW-1185">Reference proteome</keyword>
<sequence>MARGVVGALIGAGLLALVGLVIGLITGIQIGGNYFSDFEFEGARGYIATGNIGARVGAVIGGLSGAILGFWLARKKPAHRGHVEA</sequence>
<keyword evidence="1" id="KW-1133">Transmembrane helix</keyword>
<evidence type="ECO:0000313" key="3">
    <source>
        <dbReference type="Proteomes" id="UP000292373"/>
    </source>
</evidence>
<feature type="transmembrane region" description="Helical" evidence="1">
    <location>
        <begin position="7"/>
        <end position="32"/>
    </location>
</feature>
<accession>A0A4Q9KBT8</accession>